<accession>F0STY4</accession>
<protein>
    <recommendedName>
        <fullName evidence="9">Phosphoglucomutase</fullName>
    </recommendedName>
    <alternativeName>
        <fullName evidence="11">Alpha-phosphoglucomutase</fullName>
    </alternativeName>
    <alternativeName>
        <fullName evidence="10">Glucose phosphomutase</fullName>
    </alternativeName>
</protein>
<proteinExistence type="inferred from homology"/>
<dbReference type="PANTHER" id="PTHR45745">
    <property type="entry name" value="PHOSPHOMANNOMUTASE 45A"/>
    <property type="match status" value="1"/>
</dbReference>
<dbReference type="STRING" id="645991.Sgly_2218"/>
<keyword evidence="8 16" id="KW-0413">Isomerase</keyword>
<dbReference type="RefSeq" id="WP_013625372.1">
    <property type="nucleotide sequence ID" value="NC_015172.1"/>
</dbReference>
<dbReference type="InterPro" id="IPR005841">
    <property type="entry name" value="Alpha-D-phosphohexomutase_SF"/>
</dbReference>
<dbReference type="GO" id="GO:0008973">
    <property type="term" value="F:phosphopentomutase activity"/>
    <property type="evidence" value="ECO:0007669"/>
    <property type="project" value="TreeGrafter"/>
</dbReference>
<dbReference type="InterPro" id="IPR036900">
    <property type="entry name" value="A-D-PHexomutase_C_sf"/>
</dbReference>
<dbReference type="SUPFAM" id="SSF53738">
    <property type="entry name" value="Phosphoglucomutase, first 3 domains"/>
    <property type="match status" value="3"/>
</dbReference>
<evidence type="ECO:0000256" key="7">
    <source>
        <dbReference type="ARBA" id="ARBA00022842"/>
    </source>
</evidence>
<dbReference type="InterPro" id="IPR005844">
    <property type="entry name" value="A-D-PHexomutase_a/b/a-I"/>
</dbReference>
<evidence type="ECO:0000313" key="16">
    <source>
        <dbReference type="EMBL" id="ADY56507.1"/>
    </source>
</evidence>
<feature type="domain" description="Alpha-D-phosphohexomutase alpha/beta/alpha" evidence="14">
    <location>
        <begin position="213"/>
        <end position="317"/>
    </location>
</feature>
<comment type="pathway">
    <text evidence="3">Lipid metabolism.</text>
</comment>
<comment type="cofactor">
    <cofactor evidence="1">
        <name>Mg(2+)</name>
        <dbReference type="ChEBI" id="CHEBI:18420"/>
    </cofactor>
</comment>
<sequence length="582" mass="65116">MTVEEKIQERYAFWTGDLYFDEATRQELLGLVSDPKEIEDRFYCDLEFGTGGMRGRLGAGTNRMNQYVIRKITQGLADSVLELGPEAGARGVVISYDSRRFSPEFAMETALVLAANKIKAFLFDGLRPTPELSFAVRYLKAIAGVMITASHNPKEYNGYKVYWEDGGQLPPEKADLIAQKLDKRKNWAIEVAAEEEARQNGLFDLIGEEVDKAYLDAVKKQLLYPELTLAEGKKLRLVFSPLHGTGKIPVQRILTETGFSSLFLVPEQKEPDTEFSTVRFPNPEDPEAFKLALGYGAEQHADLVFATDPDADRLGMYARTRAGSYRRFTGNEIGVILEYYLLVQRKKAGKLPENSVIVKTVATSDQGDALAEKLGIKVINVLVGFKFIGEKIKEMEEAGWGTYIFGFEESYGFLAGTYARDKDAVETAALLAEAALYYKERENKTLDEVLEEINLMCGYFGNEQISVTIEGREGKGRIAEIMEILRKNPRREIAGYPLMGSEDFQSGKRMLFGAGKEEEILLPKSNILKFIFEGGGFVLARPSGTEPKIKFYFCVREDSPALLPAKISTIQASFLEPVKHLI</sequence>
<dbReference type="eggNOG" id="COG1109">
    <property type="taxonomic scope" value="Bacteria"/>
</dbReference>
<dbReference type="AlphaFoldDB" id="F0STY4"/>
<evidence type="ECO:0000256" key="6">
    <source>
        <dbReference type="ARBA" id="ARBA00022723"/>
    </source>
</evidence>
<name>F0STY4_SYNGF</name>
<feature type="domain" description="Alpha-D-phosphohexomutase alpha/beta/alpha" evidence="13">
    <location>
        <begin position="47"/>
        <end position="185"/>
    </location>
</feature>
<evidence type="ECO:0000259" key="15">
    <source>
        <dbReference type="Pfam" id="PF02880"/>
    </source>
</evidence>
<evidence type="ECO:0000259" key="13">
    <source>
        <dbReference type="Pfam" id="PF02878"/>
    </source>
</evidence>
<evidence type="ECO:0000256" key="8">
    <source>
        <dbReference type="ARBA" id="ARBA00023235"/>
    </source>
</evidence>
<evidence type="ECO:0000256" key="4">
    <source>
        <dbReference type="ARBA" id="ARBA00010231"/>
    </source>
</evidence>
<dbReference type="OrthoDB" id="9806956at2"/>
<dbReference type="KEGG" id="sgy:Sgly_2218"/>
<dbReference type="InterPro" id="IPR016066">
    <property type="entry name" value="A-D-PHexomutase_CS"/>
</dbReference>
<dbReference type="SUPFAM" id="SSF55957">
    <property type="entry name" value="Phosphoglucomutase, C-terminal domain"/>
    <property type="match status" value="1"/>
</dbReference>
<evidence type="ECO:0000259" key="14">
    <source>
        <dbReference type="Pfam" id="PF02879"/>
    </source>
</evidence>
<keyword evidence="6 12" id="KW-0479">Metal-binding</keyword>
<dbReference type="PROSITE" id="PS00710">
    <property type="entry name" value="PGM_PMM"/>
    <property type="match status" value="1"/>
</dbReference>
<evidence type="ECO:0000256" key="9">
    <source>
        <dbReference type="ARBA" id="ARBA00039995"/>
    </source>
</evidence>
<dbReference type="GO" id="GO:0000287">
    <property type="term" value="F:magnesium ion binding"/>
    <property type="evidence" value="ECO:0007669"/>
    <property type="project" value="InterPro"/>
</dbReference>
<evidence type="ECO:0000256" key="2">
    <source>
        <dbReference type="ARBA" id="ARBA00005164"/>
    </source>
</evidence>
<reference evidence="16 17" key="1">
    <citation type="journal article" date="2011" name="Stand. Genomic Sci.">
        <title>Complete genome sequence of Syntrophobotulus glycolicus type strain (FlGlyR).</title>
        <authorList>
            <person name="Han C."/>
            <person name="Mwirichia R."/>
            <person name="Chertkov O."/>
            <person name="Held B."/>
            <person name="Lapidus A."/>
            <person name="Nolan M."/>
            <person name="Lucas S."/>
            <person name="Hammon N."/>
            <person name="Deshpande S."/>
            <person name="Cheng J.F."/>
            <person name="Tapia R."/>
            <person name="Goodwin L."/>
            <person name="Pitluck S."/>
            <person name="Huntemann M."/>
            <person name="Liolios K."/>
            <person name="Ivanova N."/>
            <person name="Pagani I."/>
            <person name="Mavromatis K."/>
            <person name="Ovchinikova G."/>
            <person name="Pati A."/>
            <person name="Chen A."/>
            <person name="Palaniappan K."/>
            <person name="Land M."/>
            <person name="Hauser L."/>
            <person name="Brambilla E.M."/>
            <person name="Rohde M."/>
            <person name="Spring S."/>
            <person name="Sikorski J."/>
            <person name="Goker M."/>
            <person name="Woyke T."/>
            <person name="Bristow J."/>
            <person name="Eisen J.A."/>
            <person name="Markowitz V."/>
            <person name="Hugenholtz P."/>
            <person name="Kyrpides N.C."/>
            <person name="Klenk H.P."/>
            <person name="Detter J.C."/>
        </authorList>
    </citation>
    <scope>NUCLEOTIDE SEQUENCE [LARGE SCALE GENOMIC DNA]</scope>
    <source>
        <strain evidence="17">DSM 8271 / FlGlyR</strain>
    </source>
</reference>
<keyword evidence="7 12" id="KW-0460">Magnesium</keyword>
<dbReference type="GO" id="GO:0006166">
    <property type="term" value="P:purine ribonucleoside salvage"/>
    <property type="evidence" value="ECO:0007669"/>
    <property type="project" value="TreeGrafter"/>
</dbReference>
<dbReference type="Gene3D" id="3.40.120.10">
    <property type="entry name" value="Alpha-D-Glucose-1,6-Bisphosphate, subunit A, domain 3"/>
    <property type="match status" value="3"/>
</dbReference>
<evidence type="ECO:0000256" key="12">
    <source>
        <dbReference type="RuleBase" id="RU004326"/>
    </source>
</evidence>
<evidence type="ECO:0000256" key="5">
    <source>
        <dbReference type="ARBA" id="ARBA00022553"/>
    </source>
</evidence>
<reference evidence="17" key="2">
    <citation type="submission" date="2011-02" db="EMBL/GenBank/DDBJ databases">
        <title>The complete genome of Syntrophobotulus glycolicus DSM 8271.</title>
        <authorList>
            <person name="Lucas S."/>
            <person name="Copeland A."/>
            <person name="Lapidus A."/>
            <person name="Bruce D."/>
            <person name="Goodwin L."/>
            <person name="Pitluck S."/>
            <person name="Kyrpides N."/>
            <person name="Mavromatis K."/>
            <person name="Pagani I."/>
            <person name="Ivanova N."/>
            <person name="Mikhailova N."/>
            <person name="Chertkov O."/>
            <person name="Held B."/>
            <person name="Detter J.C."/>
            <person name="Tapia R."/>
            <person name="Han C."/>
            <person name="Land M."/>
            <person name="Hauser L."/>
            <person name="Markowitz V."/>
            <person name="Cheng J.-F."/>
            <person name="Hugenholtz P."/>
            <person name="Woyke T."/>
            <person name="Wu D."/>
            <person name="Spring S."/>
            <person name="Schroeder M."/>
            <person name="Brambilla E."/>
            <person name="Klenk H.-P."/>
            <person name="Eisen J.A."/>
        </authorList>
    </citation>
    <scope>NUCLEOTIDE SEQUENCE [LARGE SCALE GENOMIC DNA]</scope>
    <source>
        <strain evidence="17">DSM 8271 / FlGlyR</strain>
    </source>
</reference>
<keyword evidence="17" id="KW-1185">Reference proteome</keyword>
<feature type="domain" description="Alpha-D-phosphohexomutase alpha/beta/alpha" evidence="15">
    <location>
        <begin position="330"/>
        <end position="452"/>
    </location>
</feature>
<organism evidence="16 17">
    <name type="scientific">Syntrophobotulus glycolicus (strain DSM 8271 / FlGlyR)</name>
    <dbReference type="NCBI Taxonomy" id="645991"/>
    <lineage>
        <taxon>Bacteria</taxon>
        <taxon>Bacillati</taxon>
        <taxon>Bacillota</taxon>
        <taxon>Clostridia</taxon>
        <taxon>Eubacteriales</taxon>
        <taxon>Desulfitobacteriaceae</taxon>
        <taxon>Syntrophobotulus</taxon>
    </lineage>
</organism>
<evidence type="ECO:0000256" key="3">
    <source>
        <dbReference type="ARBA" id="ARBA00005189"/>
    </source>
</evidence>
<dbReference type="Gene3D" id="3.30.310.50">
    <property type="entry name" value="Alpha-D-phosphohexomutase, C-terminal domain"/>
    <property type="match status" value="1"/>
</dbReference>
<evidence type="ECO:0000313" key="17">
    <source>
        <dbReference type="Proteomes" id="UP000007488"/>
    </source>
</evidence>
<evidence type="ECO:0000256" key="1">
    <source>
        <dbReference type="ARBA" id="ARBA00001946"/>
    </source>
</evidence>
<dbReference type="CDD" id="cd05799">
    <property type="entry name" value="PGM2"/>
    <property type="match status" value="1"/>
</dbReference>
<keyword evidence="5" id="KW-0597">Phosphoprotein</keyword>
<comment type="similarity">
    <text evidence="4 12">Belongs to the phosphohexose mutase family.</text>
</comment>
<dbReference type="InterPro" id="IPR005846">
    <property type="entry name" value="A-D-PHexomutase_a/b/a-III"/>
</dbReference>
<dbReference type="InterPro" id="IPR005845">
    <property type="entry name" value="A-D-PHexomutase_a/b/a-II"/>
</dbReference>
<dbReference type="Pfam" id="PF02878">
    <property type="entry name" value="PGM_PMM_I"/>
    <property type="match status" value="1"/>
</dbReference>
<dbReference type="InterPro" id="IPR016055">
    <property type="entry name" value="A-D-PHexomutase_a/b/a-I/II/III"/>
</dbReference>
<dbReference type="Pfam" id="PF02880">
    <property type="entry name" value="PGM_PMM_III"/>
    <property type="match status" value="1"/>
</dbReference>
<gene>
    <name evidence="16" type="ordered locus">Sgly_2218</name>
</gene>
<dbReference type="HOGENOM" id="CLU_016950_0_0_9"/>
<dbReference type="GO" id="GO:0005975">
    <property type="term" value="P:carbohydrate metabolic process"/>
    <property type="evidence" value="ECO:0007669"/>
    <property type="project" value="InterPro"/>
</dbReference>
<evidence type="ECO:0000256" key="11">
    <source>
        <dbReference type="ARBA" id="ARBA00041467"/>
    </source>
</evidence>
<dbReference type="EMBL" id="CP002547">
    <property type="protein sequence ID" value="ADY56507.1"/>
    <property type="molecule type" value="Genomic_DNA"/>
</dbReference>
<dbReference type="PRINTS" id="PR00509">
    <property type="entry name" value="PGMPMM"/>
</dbReference>
<evidence type="ECO:0000256" key="10">
    <source>
        <dbReference type="ARBA" id="ARBA00041398"/>
    </source>
</evidence>
<dbReference type="Proteomes" id="UP000007488">
    <property type="component" value="Chromosome"/>
</dbReference>
<dbReference type="PANTHER" id="PTHR45745:SF1">
    <property type="entry name" value="PHOSPHOGLUCOMUTASE 2B-RELATED"/>
    <property type="match status" value="1"/>
</dbReference>
<comment type="pathway">
    <text evidence="2">Glycolipid metabolism; diglucosyl-diacylglycerol biosynthesis.</text>
</comment>
<dbReference type="Pfam" id="PF02879">
    <property type="entry name" value="PGM_PMM_II"/>
    <property type="match status" value="1"/>
</dbReference>